<name>A0A8J2K4B9_9HEXA</name>
<feature type="chain" id="PRO_5035291330" evidence="2">
    <location>
        <begin position="25"/>
        <end position="357"/>
    </location>
</feature>
<evidence type="ECO:0000313" key="4">
    <source>
        <dbReference type="Proteomes" id="UP000708208"/>
    </source>
</evidence>
<protein>
    <submittedName>
        <fullName evidence="3">Uncharacterized protein</fullName>
    </submittedName>
</protein>
<feature type="compositionally biased region" description="Polar residues" evidence="1">
    <location>
        <begin position="138"/>
        <end position="159"/>
    </location>
</feature>
<dbReference type="Proteomes" id="UP000708208">
    <property type="component" value="Unassembled WGS sequence"/>
</dbReference>
<evidence type="ECO:0000313" key="3">
    <source>
        <dbReference type="EMBL" id="CAG7733088.1"/>
    </source>
</evidence>
<dbReference type="EMBL" id="CAJVCH010242691">
    <property type="protein sequence ID" value="CAG7733088.1"/>
    <property type="molecule type" value="Genomic_DNA"/>
</dbReference>
<feature type="signal peptide" evidence="2">
    <location>
        <begin position="1"/>
        <end position="24"/>
    </location>
</feature>
<organism evidence="3 4">
    <name type="scientific">Allacma fusca</name>
    <dbReference type="NCBI Taxonomy" id="39272"/>
    <lineage>
        <taxon>Eukaryota</taxon>
        <taxon>Metazoa</taxon>
        <taxon>Ecdysozoa</taxon>
        <taxon>Arthropoda</taxon>
        <taxon>Hexapoda</taxon>
        <taxon>Collembola</taxon>
        <taxon>Symphypleona</taxon>
        <taxon>Sminthuridae</taxon>
        <taxon>Allacma</taxon>
    </lineage>
</organism>
<proteinExistence type="predicted"/>
<dbReference type="AlphaFoldDB" id="A0A8J2K4B9"/>
<feature type="region of interest" description="Disordered" evidence="1">
    <location>
        <begin position="133"/>
        <end position="177"/>
    </location>
</feature>
<comment type="caution">
    <text evidence="3">The sequence shown here is derived from an EMBL/GenBank/DDBJ whole genome shotgun (WGS) entry which is preliminary data.</text>
</comment>
<reference evidence="3" key="1">
    <citation type="submission" date="2021-06" db="EMBL/GenBank/DDBJ databases">
        <authorList>
            <person name="Hodson N. C."/>
            <person name="Mongue J. A."/>
            <person name="Jaron S. K."/>
        </authorList>
    </citation>
    <scope>NUCLEOTIDE SEQUENCE</scope>
</reference>
<sequence length="357" mass="40546">MKTHLKNILVCFVAVSFVAKHATSIPIMHQQTNSAFHHPPSKIHDYEFLTPPKLHSGGEVPSAPVGVMGRSEDDFNRDYHMNARNVPPKGPHYQPPVKANSGRRLKIVRNNIEQQLFQEPFTQPEAYVPVARTRKESLQPSRDNNKPKTLSPNSESQHSARGVADPESEFHSHPSHGGDHICISGICRSLPDPYFEQALPTEKQDSHSEKRRRPPNEEKRSPNHFEMPIIRQKSNNGPPYQPSPLKRDTHHIQKPLNIYSIQDIPPEAQPMRILENNSQNPNPLYRGHQPFKKVSDSVFIFKPSSMESKLTDFDNMKHFIQPGSSSNTGILLIMDISEAYDTYETKLETEEDNSLSP</sequence>
<evidence type="ECO:0000256" key="1">
    <source>
        <dbReference type="SAM" id="MobiDB-lite"/>
    </source>
</evidence>
<feature type="compositionally biased region" description="Basic and acidic residues" evidence="1">
    <location>
        <begin position="202"/>
        <end position="223"/>
    </location>
</feature>
<keyword evidence="4" id="KW-1185">Reference proteome</keyword>
<feature type="compositionally biased region" description="Basic and acidic residues" evidence="1">
    <location>
        <begin position="168"/>
        <end position="177"/>
    </location>
</feature>
<feature type="region of interest" description="Disordered" evidence="1">
    <location>
        <begin position="199"/>
        <end position="248"/>
    </location>
</feature>
<evidence type="ECO:0000256" key="2">
    <source>
        <dbReference type="SAM" id="SignalP"/>
    </source>
</evidence>
<keyword evidence="2" id="KW-0732">Signal</keyword>
<gene>
    <name evidence="3" type="ORF">AFUS01_LOCUS21556</name>
</gene>
<accession>A0A8J2K4B9</accession>